<dbReference type="AlphaFoldDB" id="A0AB38VXZ8"/>
<evidence type="ECO:0000256" key="1">
    <source>
        <dbReference type="ARBA" id="ARBA00023015"/>
    </source>
</evidence>
<sequence length="332" mass="36166">MKNSSAVLLWCHSGTATINAPERVIPVLAGDLVLAPKGAFITGFGMVIPISFPEMQLGGHLRRIHLGKQWNDRMIFEFSRSILGEQRLSPEIAKLFDDKAPVPGLPRALKAREVARRLIANPADNTSLKEWADFCHVSTRTLQRQFVAGTGYTFSEWRSCYRVHIASGLMSQDFSTADVAALVGFKATSSLVRAFQRHTGLNPSAFSSGDNSGTRIGQPPAIPATTTFARVDVDQALWIFKGTATVTTAGYCRFVAAGDTVTIPSNTATRLDVSAGSIALPIPIVHAHAQLSVDDVLCHAINMRGNIFRKIEREELITLEPEIDASRLHFVS</sequence>
<dbReference type="PANTHER" id="PTHR11019:SF199">
    <property type="entry name" value="HTH-TYPE TRANSCRIPTIONAL REGULATOR NIMR"/>
    <property type="match status" value="1"/>
</dbReference>
<dbReference type="SMART" id="SM00342">
    <property type="entry name" value="HTH_ARAC"/>
    <property type="match status" value="1"/>
</dbReference>
<evidence type="ECO:0000259" key="3">
    <source>
        <dbReference type="PROSITE" id="PS01124"/>
    </source>
</evidence>
<dbReference type="GO" id="GO:0003700">
    <property type="term" value="F:DNA-binding transcription factor activity"/>
    <property type="evidence" value="ECO:0007669"/>
    <property type="project" value="InterPro"/>
</dbReference>
<dbReference type="PANTHER" id="PTHR11019">
    <property type="entry name" value="HTH-TYPE TRANSCRIPTIONAL REGULATOR NIMR"/>
    <property type="match status" value="1"/>
</dbReference>
<keyword evidence="1" id="KW-0805">Transcription regulation</keyword>
<proteinExistence type="predicted"/>
<dbReference type="InterPro" id="IPR009057">
    <property type="entry name" value="Homeodomain-like_sf"/>
</dbReference>
<feature type="domain" description="HTH araC/xylS-type" evidence="3">
    <location>
        <begin position="112"/>
        <end position="209"/>
    </location>
</feature>
<evidence type="ECO:0000313" key="4">
    <source>
        <dbReference type="EMBL" id="VEH09058.1"/>
    </source>
</evidence>
<organism evidence="4 5">
    <name type="scientific">Corynebacterium kutscheri</name>
    <dbReference type="NCBI Taxonomy" id="35755"/>
    <lineage>
        <taxon>Bacteria</taxon>
        <taxon>Bacillati</taxon>
        <taxon>Actinomycetota</taxon>
        <taxon>Actinomycetes</taxon>
        <taxon>Mycobacteriales</taxon>
        <taxon>Corynebacteriaceae</taxon>
        <taxon>Corynebacterium</taxon>
    </lineage>
</organism>
<dbReference type="SUPFAM" id="SSF46689">
    <property type="entry name" value="Homeodomain-like"/>
    <property type="match status" value="2"/>
</dbReference>
<dbReference type="Gene3D" id="1.10.10.60">
    <property type="entry name" value="Homeodomain-like"/>
    <property type="match status" value="1"/>
</dbReference>
<accession>A0AB38VXZ8</accession>
<dbReference type="InterPro" id="IPR018060">
    <property type="entry name" value="HTH_AraC"/>
</dbReference>
<keyword evidence="2" id="KW-0804">Transcription</keyword>
<dbReference type="Proteomes" id="UP000271380">
    <property type="component" value="Chromosome"/>
</dbReference>
<evidence type="ECO:0000313" key="5">
    <source>
        <dbReference type="Proteomes" id="UP000271380"/>
    </source>
</evidence>
<gene>
    <name evidence="4" type="primary">ripA</name>
    <name evidence="4" type="ORF">NCTC949_02185</name>
</gene>
<dbReference type="EMBL" id="LR134377">
    <property type="protein sequence ID" value="VEH09058.1"/>
    <property type="molecule type" value="Genomic_DNA"/>
</dbReference>
<protein>
    <submittedName>
        <fullName evidence="4">HTH-type transcriptional repressor of iron protein A</fullName>
    </submittedName>
</protein>
<name>A0AB38VXZ8_9CORY</name>
<reference evidence="4 5" key="1">
    <citation type="submission" date="2018-12" db="EMBL/GenBank/DDBJ databases">
        <authorList>
            <consortium name="Pathogen Informatics"/>
        </authorList>
    </citation>
    <scope>NUCLEOTIDE SEQUENCE [LARGE SCALE GENOMIC DNA]</scope>
    <source>
        <strain evidence="4 5">NCTC949</strain>
    </source>
</reference>
<evidence type="ECO:0000256" key="2">
    <source>
        <dbReference type="ARBA" id="ARBA00023163"/>
    </source>
</evidence>
<dbReference type="Pfam" id="PF12833">
    <property type="entry name" value="HTH_18"/>
    <property type="match status" value="1"/>
</dbReference>
<dbReference type="RefSeq" id="WP_126317080.1">
    <property type="nucleotide sequence ID" value="NZ_LR134377.1"/>
</dbReference>
<dbReference type="GO" id="GO:0043565">
    <property type="term" value="F:sequence-specific DNA binding"/>
    <property type="evidence" value="ECO:0007669"/>
    <property type="project" value="InterPro"/>
</dbReference>
<dbReference type="PROSITE" id="PS01124">
    <property type="entry name" value="HTH_ARAC_FAMILY_2"/>
    <property type="match status" value="1"/>
</dbReference>